<feature type="domain" description="KEN" evidence="12">
    <location>
        <begin position="1067"/>
        <end position="1200"/>
    </location>
</feature>
<evidence type="ECO:0000259" key="12">
    <source>
        <dbReference type="PROSITE" id="PS51392"/>
    </source>
</evidence>
<dbReference type="GO" id="GO:0006397">
    <property type="term" value="P:mRNA processing"/>
    <property type="evidence" value="ECO:0007669"/>
    <property type="project" value="InterPro"/>
</dbReference>
<gene>
    <name evidence="13" type="ORF">IV203_008340</name>
</gene>
<name>A0A9K3KYX0_9STRA</name>
<keyword evidence="9" id="KW-0472">Membrane</keyword>
<reference evidence="13" key="1">
    <citation type="journal article" date="2021" name="Sci. Rep.">
        <title>Diploid genomic architecture of Nitzschia inconspicua, an elite biomass production diatom.</title>
        <authorList>
            <person name="Oliver A."/>
            <person name="Podell S."/>
            <person name="Pinowska A."/>
            <person name="Traller J.C."/>
            <person name="Smith S.R."/>
            <person name="McClure R."/>
            <person name="Beliaev A."/>
            <person name="Bohutskyi P."/>
            <person name="Hill E.A."/>
            <person name="Rabines A."/>
            <person name="Zheng H."/>
            <person name="Allen L.Z."/>
            <person name="Kuo A."/>
            <person name="Grigoriev I.V."/>
            <person name="Allen A.E."/>
            <person name="Hazlebeck D."/>
            <person name="Allen E.E."/>
        </authorList>
    </citation>
    <scope>NUCLEOTIDE SEQUENCE</scope>
    <source>
        <strain evidence="13">Hildebrandi</strain>
    </source>
</reference>
<dbReference type="Pfam" id="PF06479">
    <property type="entry name" value="Ribonuc_2-5A"/>
    <property type="match status" value="1"/>
</dbReference>
<evidence type="ECO:0000256" key="7">
    <source>
        <dbReference type="PROSITE-ProRule" id="PRU00723"/>
    </source>
</evidence>
<keyword evidence="14" id="KW-1185">Reference proteome</keyword>
<dbReference type="InterPro" id="IPR000719">
    <property type="entry name" value="Prot_kinase_dom"/>
</dbReference>
<dbReference type="PROSITE" id="PS00108">
    <property type="entry name" value="PROTEIN_KINASE_ST"/>
    <property type="match status" value="1"/>
</dbReference>
<feature type="transmembrane region" description="Helical" evidence="9">
    <location>
        <begin position="21"/>
        <end position="38"/>
    </location>
</feature>
<dbReference type="PANTHER" id="PTHR13954">
    <property type="entry name" value="IRE1-RELATED"/>
    <property type="match status" value="1"/>
</dbReference>
<keyword evidence="6" id="KW-0067">ATP-binding</keyword>
<reference evidence="13" key="2">
    <citation type="submission" date="2021-04" db="EMBL/GenBank/DDBJ databases">
        <authorList>
            <person name="Podell S."/>
        </authorList>
    </citation>
    <scope>NUCLEOTIDE SEQUENCE</scope>
    <source>
        <strain evidence="13">Hildebrandi</strain>
    </source>
</reference>
<feature type="region of interest" description="Disordered" evidence="8">
    <location>
        <begin position="1394"/>
        <end position="1458"/>
    </location>
</feature>
<dbReference type="InterPro" id="IPR000571">
    <property type="entry name" value="Znf_CCCH"/>
</dbReference>
<evidence type="ECO:0000256" key="6">
    <source>
        <dbReference type="ARBA" id="ARBA00022840"/>
    </source>
</evidence>
<protein>
    <recommendedName>
        <fullName evidence="1">non-specific serine/threonine protein kinase</fullName>
        <ecNumber evidence="1">2.7.11.1</ecNumber>
    </recommendedName>
</protein>
<evidence type="ECO:0000313" key="13">
    <source>
        <dbReference type="EMBL" id="KAG7352292.1"/>
    </source>
</evidence>
<feature type="domain" description="Protein kinase" evidence="10">
    <location>
        <begin position="724"/>
        <end position="1064"/>
    </location>
</feature>
<feature type="domain" description="C3H1-type" evidence="11">
    <location>
        <begin position="1342"/>
        <end position="1374"/>
    </location>
</feature>
<evidence type="ECO:0000256" key="4">
    <source>
        <dbReference type="ARBA" id="ARBA00022741"/>
    </source>
</evidence>
<feature type="region of interest" description="Disordered" evidence="8">
    <location>
        <begin position="325"/>
        <end position="347"/>
    </location>
</feature>
<evidence type="ECO:0000256" key="8">
    <source>
        <dbReference type="SAM" id="MobiDB-lite"/>
    </source>
</evidence>
<keyword evidence="9" id="KW-0812">Transmembrane</keyword>
<dbReference type="GO" id="GO:0051082">
    <property type="term" value="F:unfolded protein binding"/>
    <property type="evidence" value="ECO:0007669"/>
    <property type="project" value="TreeGrafter"/>
</dbReference>
<keyword evidence="2" id="KW-0723">Serine/threonine-protein kinase</keyword>
<dbReference type="SMART" id="SM00220">
    <property type="entry name" value="S_TKc"/>
    <property type="match status" value="1"/>
</dbReference>
<feature type="zinc finger region" description="C3H1-type" evidence="7">
    <location>
        <begin position="1342"/>
        <end position="1374"/>
    </location>
</feature>
<evidence type="ECO:0000256" key="5">
    <source>
        <dbReference type="ARBA" id="ARBA00022777"/>
    </source>
</evidence>
<dbReference type="PROSITE" id="PS50103">
    <property type="entry name" value="ZF_C3H1"/>
    <property type="match status" value="1"/>
</dbReference>
<dbReference type="Pfam" id="PF00069">
    <property type="entry name" value="Pkinase"/>
    <property type="match status" value="2"/>
</dbReference>
<evidence type="ECO:0000259" key="10">
    <source>
        <dbReference type="PROSITE" id="PS50011"/>
    </source>
</evidence>
<keyword evidence="7" id="KW-0863">Zinc-finger</keyword>
<feature type="compositionally biased region" description="Basic and acidic residues" evidence="8">
    <location>
        <begin position="528"/>
        <end position="541"/>
    </location>
</feature>
<dbReference type="OrthoDB" id="63989at2759"/>
<keyword evidence="4" id="KW-0547">Nucleotide-binding</keyword>
<dbReference type="FunFam" id="3.30.200.20:FF:000077">
    <property type="entry name" value="Putative Serine/threonine-protein kinase/endoribonuclease IRE1"/>
    <property type="match status" value="1"/>
</dbReference>
<dbReference type="PROSITE" id="PS50011">
    <property type="entry name" value="PROTEIN_KINASE_DOM"/>
    <property type="match status" value="1"/>
</dbReference>
<keyword evidence="9" id="KW-1133">Transmembrane helix</keyword>
<dbReference type="InterPro" id="IPR045133">
    <property type="entry name" value="IRE1/2-like"/>
</dbReference>
<dbReference type="PANTHER" id="PTHR13954:SF6">
    <property type="entry name" value="NON-SPECIFIC SERINE_THREONINE PROTEIN KINASE"/>
    <property type="match status" value="1"/>
</dbReference>
<dbReference type="GO" id="GO:0005524">
    <property type="term" value="F:ATP binding"/>
    <property type="evidence" value="ECO:0007669"/>
    <property type="project" value="UniProtKB-KW"/>
</dbReference>
<dbReference type="GO" id="GO:0004521">
    <property type="term" value="F:RNA endonuclease activity"/>
    <property type="evidence" value="ECO:0007669"/>
    <property type="project" value="InterPro"/>
</dbReference>
<dbReference type="GO" id="GO:0036498">
    <property type="term" value="P:IRE1-mediated unfolded protein response"/>
    <property type="evidence" value="ECO:0007669"/>
    <property type="project" value="TreeGrafter"/>
</dbReference>
<dbReference type="Proteomes" id="UP000693970">
    <property type="component" value="Unassembled WGS sequence"/>
</dbReference>
<dbReference type="GO" id="GO:0004674">
    <property type="term" value="F:protein serine/threonine kinase activity"/>
    <property type="evidence" value="ECO:0007669"/>
    <property type="project" value="UniProtKB-KW"/>
</dbReference>
<dbReference type="InterPro" id="IPR008271">
    <property type="entry name" value="Ser/Thr_kinase_AS"/>
</dbReference>
<evidence type="ECO:0000313" key="14">
    <source>
        <dbReference type="Proteomes" id="UP000693970"/>
    </source>
</evidence>
<dbReference type="PROSITE" id="PS51392">
    <property type="entry name" value="KEN"/>
    <property type="match status" value="1"/>
</dbReference>
<comment type="caution">
    <text evidence="13">The sequence shown here is derived from an EMBL/GenBank/DDBJ whole genome shotgun (WGS) entry which is preliminary data.</text>
</comment>
<evidence type="ECO:0000256" key="9">
    <source>
        <dbReference type="SAM" id="Phobius"/>
    </source>
</evidence>
<feature type="region of interest" description="Disordered" evidence="8">
    <location>
        <begin position="1254"/>
        <end position="1283"/>
    </location>
</feature>
<feature type="compositionally biased region" description="Basic residues" evidence="8">
    <location>
        <begin position="1437"/>
        <end position="1446"/>
    </location>
</feature>
<proteinExistence type="predicted"/>
<dbReference type="EMBL" id="JAGRRH010000017">
    <property type="protein sequence ID" value="KAG7352292.1"/>
    <property type="molecule type" value="Genomic_DNA"/>
</dbReference>
<feature type="compositionally biased region" description="Basic and acidic residues" evidence="8">
    <location>
        <begin position="325"/>
        <end position="338"/>
    </location>
</feature>
<evidence type="ECO:0000256" key="1">
    <source>
        <dbReference type="ARBA" id="ARBA00012513"/>
    </source>
</evidence>
<accession>A0A9K3KYX0</accession>
<sequence>MEQSHAPQGQQKKHFILRKTLRLLPTLLVWLSLSGAVIRESKGNSKTTIRTFLASAADPIVVASEHRPGRTAQSSAAVQLDEGFVVSEDGAIEVLDDLQKHFQRHKYDDKYPNRRQTIDPGVIVVVAVDGTMAGISKENGQILWKHSEATAPYSSNNSLKGNNHPYNLNDNDNVVDASQILQPLVSTTTTTKSASTASYAVVPSIDGTVFTTSNDMTVSTSVKELVARSPFLDPRGRFYVGSRQTAAVALDVETGEILRVVYSGNGIKPVDNDSDDFLSLHDRNVLWIGRVDHSVSVQDARTGIMDAQFSVAEVMSVADMHGMARKEAWTPERSKGSHSDQSTGLPVLDDETAFDASILSAARLPSTSQREGETAATLVATPNGNVALYDVQGKQVSWVTNESFDSPVAYAMDSGTGLSVGVDIIPDVIDPNGDNEYVRREIQRHLTEIVGDKDVPEDQTIVGAMPNGQLYALPLGKKAKWIAHSGSTTSASISSTSSAAAIASISATNKRHTSQVSQLPGRPNANFHDPRHQQHRAHEPDDSLQTQAHFQTSGKSGLVIGKKPCTTSSPTFPACLVPHNSRTKHSSEIMPPLGTGSHKYALPHNSDSEGAVSLMTSKYHKEDGGFYHPDFGYVSPDDLYRFQQRSQGKSYKKILWLLTSWLPPTILCIFVASFELGRRKRMRDEKQQLQLELTNLSLVEGKHGTDATAPSQDMLLVEQKHVISVSEEVLGYGGHGTVVYKGVLDGRNVAVKRMLKAYHASADREISLLIESDGDPNVVRYFLKEVRGDFVYLALELCDLSLHDLIGVLREHQQRKLASCMEENSQETRSCDPDIVASTKRILFQIASGVKHLHSLRIVHRDLKPANILCAVSKRGEKNKKTENAIFDTFLHNYYDAKISDMGLGKQLLGQSSIGASLVGESSFRGSKGIGTTSIGVGPGSVGWQAPEVMAMRLTSDISIQSNDSTTNPLEMKQNLVDDSHANPRTSRSVDIFSLGCIFYSLLIPGSHPYGEWFEREANIIHNRPNLEPLKNISIEAYDLVRSMLDRSPRLRPTAKEVCQHPFFWSLQKKPMFLCDFSDRLETENPQQMQLSFNALAIERGAAGVVGTSWESKLDGALIDNVQKFRTYDYSCVRDLLRLIRNKHHHFEELPEEFRTTTVPDQDALCEYFETRFPTMLMHCYQFCRTTLEDDDVLLSKYEIRPMLKFEKTSKVPSTKHIPSITQDDISSSDMCKDISNEDNSVVKASSSASDLNIVNITPHEDLPNGQTRSIDSTSDEKGATAEPNLLSFPESADIIVWEGSVAAKAFNCRGWSRSDDEWSRHIEPIYKKRDPILKRCMEDSKFRTRLCNHWDESLGTFCTMRKKNKCIFAHGPAELRVKDGKKNRWGRLVDKYGNNSNPWHSGGEDTYGPASTIEEVRKEEGKWNANNMKKGTGGPKRSRNKRSTHQKNGQVVDPPRE</sequence>
<dbReference type="GO" id="GO:1990604">
    <property type="term" value="C:IRE1-TRAF2-ASK1 complex"/>
    <property type="evidence" value="ECO:0007669"/>
    <property type="project" value="TreeGrafter"/>
</dbReference>
<dbReference type="EC" id="2.7.11.1" evidence="1"/>
<evidence type="ECO:0000256" key="2">
    <source>
        <dbReference type="ARBA" id="ARBA00022527"/>
    </source>
</evidence>
<dbReference type="InterPro" id="IPR010513">
    <property type="entry name" value="KEN_dom"/>
</dbReference>
<dbReference type="SMART" id="SM00580">
    <property type="entry name" value="PUG"/>
    <property type="match status" value="1"/>
</dbReference>
<dbReference type="GO" id="GO:0008270">
    <property type="term" value="F:zinc ion binding"/>
    <property type="evidence" value="ECO:0007669"/>
    <property type="project" value="UniProtKB-KW"/>
</dbReference>
<evidence type="ECO:0000256" key="3">
    <source>
        <dbReference type="ARBA" id="ARBA00022679"/>
    </source>
</evidence>
<organism evidence="13 14">
    <name type="scientific">Nitzschia inconspicua</name>
    <dbReference type="NCBI Taxonomy" id="303405"/>
    <lineage>
        <taxon>Eukaryota</taxon>
        <taxon>Sar</taxon>
        <taxon>Stramenopiles</taxon>
        <taxon>Ochrophyta</taxon>
        <taxon>Bacillariophyta</taxon>
        <taxon>Bacillariophyceae</taxon>
        <taxon>Bacillariophycidae</taxon>
        <taxon>Bacillariales</taxon>
        <taxon>Bacillariaceae</taxon>
        <taxon>Nitzschia</taxon>
    </lineage>
</organism>
<keyword evidence="3" id="KW-0808">Transferase</keyword>
<keyword evidence="7" id="KW-0479">Metal-binding</keyword>
<evidence type="ECO:0000259" key="11">
    <source>
        <dbReference type="PROSITE" id="PS50103"/>
    </source>
</evidence>
<keyword evidence="7" id="KW-0862">Zinc</keyword>
<feature type="region of interest" description="Disordered" evidence="8">
    <location>
        <begin position="508"/>
        <end position="543"/>
    </location>
</feature>
<keyword evidence="5" id="KW-0418">Kinase</keyword>